<dbReference type="GO" id="GO:0016020">
    <property type="term" value="C:membrane"/>
    <property type="evidence" value="ECO:0007669"/>
    <property type="project" value="UniProtKB-SubCell"/>
</dbReference>
<comment type="subcellular location">
    <subcellularLocation>
        <location evidence="1">Membrane</location>
        <topology evidence="1">Multi-pass membrane protein</topology>
    </subcellularLocation>
</comment>
<keyword evidence="3" id="KW-0812">Transmembrane</keyword>
<evidence type="ECO:0000256" key="3">
    <source>
        <dbReference type="ARBA" id="ARBA00022692"/>
    </source>
</evidence>
<accession>A0A0P5MDL5</accession>
<evidence type="ECO:0000313" key="9">
    <source>
        <dbReference type="EMBL" id="JAN20870.1"/>
    </source>
</evidence>
<dbReference type="Pfam" id="PF01066">
    <property type="entry name" value="CDP-OH_P_transf"/>
    <property type="match status" value="1"/>
</dbReference>
<evidence type="ECO:0000256" key="1">
    <source>
        <dbReference type="ARBA" id="ARBA00004141"/>
    </source>
</evidence>
<comment type="similarity">
    <text evidence="8">Belongs to the CDP-alcohol phosphatidyltransferase class-I family.</text>
</comment>
<organism evidence="9">
    <name type="scientific">Daphnia magna</name>
    <dbReference type="NCBI Taxonomy" id="35525"/>
    <lineage>
        <taxon>Eukaryota</taxon>
        <taxon>Metazoa</taxon>
        <taxon>Ecdysozoa</taxon>
        <taxon>Arthropoda</taxon>
        <taxon>Crustacea</taxon>
        <taxon>Branchiopoda</taxon>
        <taxon>Diplostraca</taxon>
        <taxon>Cladocera</taxon>
        <taxon>Anomopoda</taxon>
        <taxon>Daphniidae</taxon>
        <taxon>Daphnia</taxon>
    </lineage>
</organism>
<keyword evidence="4" id="KW-1133">Transmembrane helix</keyword>
<evidence type="ECO:0000256" key="7">
    <source>
        <dbReference type="ARBA" id="ARBA00023264"/>
    </source>
</evidence>
<dbReference type="AlphaFoldDB" id="A0A0P5MDL5"/>
<proteinExistence type="inferred from homology"/>
<evidence type="ECO:0000256" key="6">
    <source>
        <dbReference type="ARBA" id="ARBA00023136"/>
    </source>
</evidence>
<keyword evidence="6" id="KW-0472">Membrane</keyword>
<dbReference type="GO" id="GO:0008654">
    <property type="term" value="P:phospholipid biosynthetic process"/>
    <property type="evidence" value="ECO:0007669"/>
    <property type="project" value="InterPro"/>
</dbReference>
<evidence type="ECO:0000256" key="4">
    <source>
        <dbReference type="ARBA" id="ARBA00022989"/>
    </source>
</evidence>
<protein>
    <submittedName>
        <fullName evidence="9">Phosphatidylinositol synthase</fullName>
    </submittedName>
</protein>
<name>A0A0P5MDL5_9CRUS</name>
<dbReference type="InterPro" id="IPR000462">
    <property type="entry name" value="CDP-OH_P_trans"/>
</dbReference>
<dbReference type="InterPro" id="IPR043130">
    <property type="entry name" value="CDP-OH_PTrfase_TM_dom"/>
</dbReference>
<dbReference type="OrthoDB" id="10251079at2759"/>
<dbReference type="Gene3D" id="1.20.120.1760">
    <property type="match status" value="1"/>
</dbReference>
<keyword evidence="5" id="KW-0443">Lipid metabolism</keyword>
<dbReference type="GO" id="GO:0016780">
    <property type="term" value="F:phosphotransferase activity, for other substituted phosphate groups"/>
    <property type="evidence" value="ECO:0007669"/>
    <property type="project" value="InterPro"/>
</dbReference>
<reference evidence="9" key="1">
    <citation type="submission" date="2015-10" db="EMBL/GenBank/DDBJ databases">
        <title>EvidentialGene: Evidence-directed Construction of Complete mRNA Transcriptomes without Genomes.</title>
        <authorList>
            <person name="Gilbert D.G."/>
        </authorList>
    </citation>
    <scope>NUCLEOTIDE SEQUENCE</scope>
</reference>
<keyword evidence="2 8" id="KW-0808">Transferase</keyword>
<dbReference type="PANTHER" id="PTHR15362:SF13">
    <property type="entry name" value="SI:CH1073-145M9.1"/>
    <property type="match status" value="1"/>
</dbReference>
<keyword evidence="7" id="KW-1208">Phospholipid metabolism</keyword>
<dbReference type="InterPro" id="IPR048254">
    <property type="entry name" value="CDP_ALCOHOL_P_TRANSF_CS"/>
</dbReference>
<evidence type="ECO:0000256" key="5">
    <source>
        <dbReference type="ARBA" id="ARBA00023098"/>
    </source>
</evidence>
<dbReference type="PROSITE" id="PS00379">
    <property type="entry name" value="CDP_ALCOHOL_P_TRANSF"/>
    <property type="match status" value="1"/>
</dbReference>
<evidence type="ECO:0000256" key="8">
    <source>
        <dbReference type="RuleBase" id="RU003750"/>
    </source>
</evidence>
<evidence type="ECO:0000256" key="2">
    <source>
        <dbReference type="ARBA" id="ARBA00022679"/>
    </source>
</evidence>
<sequence length="216" mass="24263">MESHSSSNLAIPFYVPNLIGYARLVLIIAAHHIKDESPETAVLLYAIFAACDGIDGYAARKLNQCSSFGAWLDVIIDNIGRTLIWSNFKWGLVVANLEWITYVCNHCHGAGWREQLWKDSFANAPVYVRKVMAKGFKTPYGILAVGGLHVLPIWMFGWDRNVFKSHLSFLPSWIPISGFIILLSGRILCALVELWCVKVHLKCLLATTLETKNQTK</sequence>
<dbReference type="EMBL" id="GDIQ01073867">
    <property type="protein sequence ID" value="JAN20870.1"/>
    <property type="molecule type" value="Transcribed_RNA"/>
</dbReference>
<dbReference type="PANTHER" id="PTHR15362">
    <property type="entry name" value="PHOSPHATIDYLINOSITOL SYNTHASE"/>
    <property type="match status" value="1"/>
</dbReference>